<feature type="compositionally biased region" description="Basic and acidic residues" evidence="2">
    <location>
        <begin position="107"/>
        <end position="184"/>
    </location>
</feature>
<accession>A0ABD3AUA7</accession>
<keyword evidence="5" id="KW-1185">Reference proteome</keyword>
<dbReference type="InterPro" id="IPR028124">
    <property type="entry name" value="SMAP_dom"/>
</dbReference>
<dbReference type="Proteomes" id="UP001630127">
    <property type="component" value="Unassembled WGS sequence"/>
</dbReference>
<protein>
    <recommendedName>
        <fullName evidence="3">Small acidic protein-like domain-containing protein</fullName>
    </recommendedName>
</protein>
<evidence type="ECO:0000313" key="4">
    <source>
        <dbReference type="EMBL" id="KAL3534663.1"/>
    </source>
</evidence>
<evidence type="ECO:0000259" key="3">
    <source>
        <dbReference type="Pfam" id="PF15477"/>
    </source>
</evidence>
<evidence type="ECO:0000256" key="2">
    <source>
        <dbReference type="SAM" id="MobiDB-lite"/>
    </source>
</evidence>
<keyword evidence="1" id="KW-0175">Coiled coil</keyword>
<dbReference type="Pfam" id="PF15477">
    <property type="entry name" value="SMAP"/>
    <property type="match status" value="1"/>
</dbReference>
<feature type="compositionally biased region" description="Basic and acidic residues" evidence="2">
    <location>
        <begin position="264"/>
        <end position="315"/>
    </location>
</feature>
<feature type="coiled-coil region" evidence="1">
    <location>
        <begin position="437"/>
        <end position="464"/>
    </location>
</feature>
<feature type="compositionally biased region" description="Polar residues" evidence="2">
    <location>
        <begin position="336"/>
        <end position="346"/>
    </location>
</feature>
<comment type="caution">
    <text evidence="4">The sequence shown here is derived from an EMBL/GenBank/DDBJ whole genome shotgun (WGS) entry which is preliminary data.</text>
</comment>
<sequence length="478" mass="54511">MEQQSSPQEKVDSTAAFRKPSSDAGNRIYRRRSPVGGSSSSDGSPIRERGSSPIPSRKDPERGADDRRRKDDGRDLERDSGRSHNGRSGDSFRHSDRRSSRGSRSYYRHDDYHRRDKYANDDDREYSRSRSGRDSRTNNYSDHSRREGEYRSRDHPCDDDKSREKSDGLGDRSRDKDREKDLSSDRGGSGRRHSSSNNEDVKYGERDRLNDYKVGRDEKIDHRRSLGDYRSDRGPAYEESRGHKNDSSSRTDSSGHRLKQASQGDRKSLDSEKYTRQEKKNSDDRDKYKERHHRESGDQSEDGNSHFSKDQESSAKKQKLFSVDEGNCSAVEADGKQSSSLKQAQEFTGKESAEQACLTDSDIDAAKVAAMKAAELVNRNLIGTGYMSADQKKKLLWGSKKTTAADESGNRWDTTITGDRERQEKFHKLMGVKGEMKMENKTDNEAVEKQREQLQMDLEKQYTAGLRRRDGRTVGLGL</sequence>
<feature type="region of interest" description="Disordered" evidence="2">
    <location>
        <begin position="1"/>
        <end position="354"/>
    </location>
</feature>
<reference evidence="4 5" key="1">
    <citation type="submission" date="2024-11" db="EMBL/GenBank/DDBJ databases">
        <title>A near-complete genome assembly of Cinchona calisaya.</title>
        <authorList>
            <person name="Lian D.C."/>
            <person name="Zhao X.W."/>
            <person name="Wei L."/>
        </authorList>
    </citation>
    <scope>NUCLEOTIDE SEQUENCE [LARGE SCALE GENOMIC DNA]</scope>
    <source>
        <tissue evidence="4">Nenye</tissue>
    </source>
</reference>
<evidence type="ECO:0000313" key="5">
    <source>
        <dbReference type="Proteomes" id="UP001630127"/>
    </source>
</evidence>
<feature type="compositionally biased region" description="Basic and acidic residues" evidence="2">
    <location>
        <begin position="45"/>
        <end position="82"/>
    </location>
</feature>
<feature type="compositionally biased region" description="Basic and acidic residues" evidence="2">
    <location>
        <begin position="199"/>
        <end position="255"/>
    </location>
</feature>
<evidence type="ECO:0000256" key="1">
    <source>
        <dbReference type="SAM" id="Coils"/>
    </source>
</evidence>
<name>A0ABD3AUA7_9GENT</name>
<dbReference type="AlphaFoldDB" id="A0ABD3AUA7"/>
<dbReference type="PANTHER" id="PTHR22426:SF2">
    <property type="entry name" value="ARGININE_SERINE-RICH COILED-COIL PROTEIN 2"/>
    <property type="match status" value="1"/>
</dbReference>
<feature type="compositionally biased region" description="Low complexity" evidence="2">
    <location>
        <begin position="34"/>
        <end position="44"/>
    </location>
</feature>
<gene>
    <name evidence="4" type="ORF">ACH5RR_003124</name>
</gene>
<feature type="compositionally biased region" description="Basic and acidic residues" evidence="2">
    <location>
        <begin position="90"/>
        <end position="99"/>
    </location>
</feature>
<dbReference type="PANTHER" id="PTHR22426">
    <property type="entry name" value="ARGININE_SERINE-RICH COILED-COIL PROTEIN 2"/>
    <property type="match status" value="1"/>
</dbReference>
<proteinExistence type="predicted"/>
<feature type="domain" description="Small acidic protein-like" evidence="3">
    <location>
        <begin position="412"/>
        <end position="477"/>
    </location>
</feature>
<organism evidence="4 5">
    <name type="scientific">Cinchona calisaya</name>
    <dbReference type="NCBI Taxonomy" id="153742"/>
    <lineage>
        <taxon>Eukaryota</taxon>
        <taxon>Viridiplantae</taxon>
        <taxon>Streptophyta</taxon>
        <taxon>Embryophyta</taxon>
        <taxon>Tracheophyta</taxon>
        <taxon>Spermatophyta</taxon>
        <taxon>Magnoliopsida</taxon>
        <taxon>eudicotyledons</taxon>
        <taxon>Gunneridae</taxon>
        <taxon>Pentapetalae</taxon>
        <taxon>asterids</taxon>
        <taxon>lamiids</taxon>
        <taxon>Gentianales</taxon>
        <taxon>Rubiaceae</taxon>
        <taxon>Cinchonoideae</taxon>
        <taxon>Cinchoneae</taxon>
        <taxon>Cinchona</taxon>
    </lineage>
</organism>
<dbReference type="EMBL" id="JBJUIK010000002">
    <property type="protein sequence ID" value="KAL3534663.1"/>
    <property type="molecule type" value="Genomic_DNA"/>
</dbReference>